<comment type="caution">
    <text evidence="2">The sequence shown here is derived from an EMBL/GenBank/DDBJ whole genome shotgun (WGS) entry which is preliminary data.</text>
</comment>
<evidence type="ECO:0000259" key="1">
    <source>
        <dbReference type="PROSITE" id="PS50888"/>
    </source>
</evidence>
<gene>
    <name evidence="2" type="ORF">GMARGA_LOCUS2682</name>
</gene>
<dbReference type="InterPro" id="IPR011598">
    <property type="entry name" value="bHLH_dom"/>
</dbReference>
<evidence type="ECO:0000313" key="3">
    <source>
        <dbReference type="Proteomes" id="UP000789901"/>
    </source>
</evidence>
<dbReference type="Gene3D" id="4.10.280.10">
    <property type="entry name" value="Helix-loop-helix DNA-binding domain"/>
    <property type="match status" value="1"/>
</dbReference>
<organism evidence="2 3">
    <name type="scientific">Gigaspora margarita</name>
    <dbReference type="NCBI Taxonomy" id="4874"/>
    <lineage>
        <taxon>Eukaryota</taxon>
        <taxon>Fungi</taxon>
        <taxon>Fungi incertae sedis</taxon>
        <taxon>Mucoromycota</taxon>
        <taxon>Glomeromycotina</taxon>
        <taxon>Glomeromycetes</taxon>
        <taxon>Diversisporales</taxon>
        <taxon>Gigasporaceae</taxon>
        <taxon>Gigaspora</taxon>
    </lineage>
</organism>
<sequence length="154" mass="18027">MHETQLSQINSPAISLHVYQNIPLVNKSDIQFVHYNSQILSREERFDNGVYNDDTNSTTLTHAELRRQIHIKVERRRCAVIKDAFEKLHKELQNTYTGRKMSKVALLQKTVSCLENSSRKENMLLNEIKRLNQNCDESIMQLDHAHFTELTIHP</sequence>
<dbReference type="SMART" id="SM00353">
    <property type="entry name" value="HLH"/>
    <property type="match status" value="1"/>
</dbReference>
<dbReference type="SUPFAM" id="SSF47459">
    <property type="entry name" value="HLH, helix-loop-helix DNA-binding domain"/>
    <property type="match status" value="1"/>
</dbReference>
<dbReference type="PROSITE" id="PS50888">
    <property type="entry name" value="BHLH"/>
    <property type="match status" value="1"/>
</dbReference>
<proteinExistence type="predicted"/>
<feature type="domain" description="BHLH" evidence="1">
    <location>
        <begin position="65"/>
        <end position="117"/>
    </location>
</feature>
<dbReference type="Proteomes" id="UP000789901">
    <property type="component" value="Unassembled WGS sequence"/>
</dbReference>
<dbReference type="EMBL" id="CAJVQB010000869">
    <property type="protein sequence ID" value="CAG8511010.1"/>
    <property type="molecule type" value="Genomic_DNA"/>
</dbReference>
<dbReference type="InterPro" id="IPR036638">
    <property type="entry name" value="HLH_DNA-bd_sf"/>
</dbReference>
<name>A0ABM8W2W6_GIGMA</name>
<evidence type="ECO:0000313" key="2">
    <source>
        <dbReference type="EMBL" id="CAG8511010.1"/>
    </source>
</evidence>
<protein>
    <submittedName>
        <fullName evidence="2">34607_t:CDS:1</fullName>
    </submittedName>
</protein>
<keyword evidence="3" id="KW-1185">Reference proteome</keyword>
<dbReference type="Pfam" id="PF00010">
    <property type="entry name" value="HLH"/>
    <property type="match status" value="1"/>
</dbReference>
<reference evidence="2 3" key="1">
    <citation type="submission" date="2021-06" db="EMBL/GenBank/DDBJ databases">
        <authorList>
            <person name="Kallberg Y."/>
            <person name="Tangrot J."/>
            <person name="Rosling A."/>
        </authorList>
    </citation>
    <scope>NUCLEOTIDE SEQUENCE [LARGE SCALE GENOMIC DNA]</scope>
    <source>
        <strain evidence="2 3">120-4 pot B 10/14</strain>
    </source>
</reference>
<accession>A0ABM8W2W6</accession>